<comment type="caution">
    <text evidence="1">The sequence shown here is derived from an EMBL/GenBank/DDBJ whole genome shotgun (WGS) entry which is preliminary data.</text>
</comment>
<sequence length="101" mass="11189">MKDMEAACNTLMEEAGTCSISRLQVASCRAAKLQLVLNLVQEDHGFMAITVQQVLQALLMTIDKLNLVQEDHGFMAITVQQVLQALLMTIAKLAYRSKHSL</sequence>
<proteinExistence type="predicted"/>
<accession>A0A7J6UR39</accession>
<name>A0A7J6UR39_THATH</name>
<dbReference type="Proteomes" id="UP000554482">
    <property type="component" value="Unassembled WGS sequence"/>
</dbReference>
<dbReference type="AlphaFoldDB" id="A0A7J6UR39"/>
<protein>
    <submittedName>
        <fullName evidence="1">Uncharacterized protein</fullName>
    </submittedName>
</protein>
<gene>
    <name evidence="1" type="ORF">FRX31_035407</name>
</gene>
<evidence type="ECO:0000313" key="2">
    <source>
        <dbReference type="Proteomes" id="UP000554482"/>
    </source>
</evidence>
<organism evidence="1 2">
    <name type="scientific">Thalictrum thalictroides</name>
    <name type="common">Rue-anemone</name>
    <name type="synonym">Anemone thalictroides</name>
    <dbReference type="NCBI Taxonomy" id="46969"/>
    <lineage>
        <taxon>Eukaryota</taxon>
        <taxon>Viridiplantae</taxon>
        <taxon>Streptophyta</taxon>
        <taxon>Embryophyta</taxon>
        <taxon>Tracheophyta</taxon>
        <taxon>Spermatophyta</taxon>
        <taxon>Magnoliopsida</taxon>
        <taxon>Ranunculales</taxon>
        <taxon>Ranunculaceae</taxon>
        <taxon>Thalictroideae</taxon>
        <taxon>Thalictrum</taxon>
    </lineage>
</organism>
<dbReference type="EMBL" id="JABWDY010044617">
    <property type="protein sequence ID" value="KAF5175009.1"/>
    <property type="molecule type" value="Genomic_DNA"/>
</dbReference>
<reference evidence="1 2" key="1">
    <citation type="submission" date="2020-06" db="EMBL/GenBank/DDBJ databases">
        <title>Transcriptomic and genomic resources for Thalictrum thalictroides and T. hernandezii: Facilitating candidate gene discovery in an emerging model plant lineage.</title>
        <authorList>
            <person name="Arias T."/>
            <person name="Riano-Pachon D.M."/>
            <person name="Di Stilio V.S."/>
        </authorList>
    </citation>
    <scope>NUCLEOTIDE SEQUENCE [LARGE SCALE GENOMIC DNA]</scope>
    <source>
        <strain evidence="2">cv. WT478/WT964</strain>
        <tissue evidence="1">Leaves</tissue>
    </source>
</reference>
<keyword evidence="2" id="KW-1185">Reference proteome</keyword>
<evidence type="ECO:0000313" key="1">
    <source>
        <dbReference type="EMBL" id="KAF5175009.1"/>
    </source>
</evidence>